<feature type="compositionally biased region" description="Basic residues" evidence="1">
    <location>
        <begin position="1"/>
        <end position="10"/>
    </location>
</feature>
<dbReference type="EMBL" id="CADCVL010000040">
    <property type="protein sequence ID" value="CAA9465353.1"/>
    <property type="molecule type" value="Genomic_DNA"/>
</dbReference>
<feature type="non-terminal residue" evidence="2">
    <location>
        <position position="74"/>
    </location>
</feature>
<feature type="region of interest" description="Disordered" evidence="1">
    <location>
        <begin position="1"/>
        <end position="74"/>
    </location>
</feature>
<feature type="non-terminal residue" evidence="2">
    <location>
        <position position="1"/>
    </location>
</feature>
<dbReference type="AlphaFoldDB" id="A0A6J4RGL3"/>
<evidence type="ECO:0000256" key="1">
    <source>
        <dbReference type="SAM" id="MobiDB-lite"/>
    </source>
</evidence>
<reference evidence="2" key="1">
    <citation type="submission" date="2020-02" db="EMBL/GenBank/DDBJ databases">
        <authorList>
            <person name="Meier V. D."/>
        </authorList>
    </citation>
    <scope>NUCLEOTIDE SEQUENCE</scope>
    <source>
        <strain evidence="2">AVDCRST_MAG65</strain>
    </source>
</reference>
<accession>A0A6J4RGL3</accession>
<protein>
    <submittedName>
        <fullName evidence="2">Preprotein translocase subunit SecG</fullName>
    </submittedName>
</protein>
<feature type="compositionally biased region" description="Basic residues" evidence="1">
    <location>
        <begin position="28"/>
        <end position="43"/>
    </location>
</feature>
<evidence type="ECO:0000313" key="2">
    <source>
        <dbReference type="EMBL" id="CAA9465353.1"/>
    </source>
</evidence>
<name>A0A6J4RGL3_9ACTN</name>
<gene>
    <name evidence="2" type="ORF">AVDCRST_MAG65-223</name>
</gene>
<organism evidence="2">
    <name type="scientific">uncultured Solirubrobacteraceae bacterium</name>
    <dbReference type="NCBI Taxonomy" id="1162706"/>
    <lineage>
        <taxon>Bacteria</taxon>
        <taxon>Bacillati</taxon>
        <taxon>Actinomycetota</taxon>
        <taxon>Thermoleophilia</taxon>
        <taxon>Solirubrobacterales</taxon>
        <taxon>Solirubrobacteraceae</taxon>
        <taxon>environmental samples</taxon>
    </lineage>
</organism>
<proteinExistence type="predicted"/>
<sequence length="74" mass="8494">VHRPLRRPGLHRGPADPLRAPALGQGRGHVRRLRRRRFRRQQLRRIDDGAQPGPLDGPLRGAVRREHHRAAEAL</sequence>